<dbReference type="EMBL" id="FO082269">
    <property type="protein sequence ID" value="CCO18170.1"/>
    <property type="molecule type" value="Genomic_DNA"/>
</dbReference>
<feature type="transmembrane region" description="Helical" evidence="5">
    <location>
        <begin position="147"/>
        <end position="164"/>
    </location>
</feature>
<dbReference type="GeneID" id="19013132"/>
<dbReference type="KEGG" id="bpg:Bathy10g00550"/>
<keyword evidence="2 5" id="KW-0812">Transmembrane</keyword>
<keyword evidence="3 5" id="KW-1133">Transmembrane helix</keyword>
<sequence>MNREVASSEKLSSGETAYGETKYLWMNVKVLSIIVGYCIIGSQLSVVNKLAVSDLKLPNTILILQFVSCVCLLGGAHAMNVIQISNINRETVLGFIPLSIAFFGLLSAGMWVMKEAPLETFIAFKSTTPICFSMIDYIFLGRALPRAKSIMSMVGITLGAIYYVHGDVLSNAASYGLCVVFIVFACLEGSIAKDTINRYKMNSWSRTFLMNLISIPISFMLALFTGELSHAGNLEDVHGDALEFTNRAVLALGCSCVFGVGMGVFTMLIRDALSATSVSVVATCNKFLSEIVNYFIWNNHASLDGAGAVFFIIFCGAFYEQSPLRKGEIGFSKKSACPCLPRHVVNAMFNLVGMGTVSTGDVGVDDRDAELANKNAN</sequence>
<feature type="transmembrane region" description="Helical" evidence="5">
    <location>
        <begin position="60"/>
        <end position="79"/>
    </location>
</feature>
<feature type="transmembrane region" description="Helical" evidence="5">
    <location>
        <begin position="91"/>
        <end position="112"/>
    </location>
</feature>
<dbReference type="GO" id="GO:0016020">
    <property type="term" value="C:membrane"/>
    <property type="evidence" value="ECO:0007669"/>
    <property type="project" value="UniProtKB-SubCell"/>
</dbReference>
<evidence type="ECO:0008006" key="8">
    <source>
        <dbReference type="Google" id="ProtNLM"/>
    </source>
</evidence>
<feature type="transmembrane region" description="Helical" evidence="5">
    <location>
        <begin position="170"/>
        <end position="187"/>
    </location>
</feature>
<dbReference type="OrthoDB" id="417037at2759"/>
<protein>
    <recommendedName>
        <fullName evidence="8">Sugar phosphate transporter domain-containing protein</fullName>
    </recommendedName>
</protein>
<evidence type="ECO:0000256" key="1">
    <source>
        <dbReference type="ARBA" id="ARBA00004141"/>
    </source>
</evidence>
<dbReference type="InterPro" id="IPR050186">
    <property type="entry name" value="TPT_transporter"/>
</dbReference>
<dbReference type="eggNOG" id="KOG1444">
    <property type="taxonomic scope" value="Eukaryota"/>
</dbReference>
<gene>
    <name evidence="6" type="ordered locus">Bathy10g00550</name>
</gene>
<dbReference type="RefSeq" id="XP_007510637.1">
    <property type="nucleotide sequence ID" value="XM_007510575.1"/>
</dbReference>
<evidence type="ECO:0000313" key="6">
    <source>
        <dbReference type="EMBL" id="CCO18170.1"/>
    </source>
</evidence>
<organism evidence="6 7">
    <name type="scientific">Bathycoccus prasinos</name>
    <dbReference type="NCBI Taxonomy" id="41875"/>
    <lineage>
        <taxon>Eukaryota</taxon>
        <taxon>Viridiplantae</taxon>
        <taxon>Chlorophyta</taxon>
        <taxon>Mamiellophyceae</taxon>
        <taxon>Mamiellales</taxon>
        <taxon>Bathycoccaceae</taxon>
        <taxon>Bathycoccus</taxon>
    </lineage>
</organism>
<keyword evidence="7" id="KW-1185">Reference proteome</keyword>
<evidence type="ECO:0000256" key="4">
    <source>
        <dbReference type="ARBA" id="ARBA00023136"/>
    </source>
</evidence>
<dbReference type="PANTHER" id="PTHR11132">
    <property type="entry name" value="SOLUTE CARRIER FAMILY 35"/>
    <property type="match status" value="1"/>
</dbReference>
<dbReference type="AlphaFoldDB" id="K8F064"/>
<feature type="transmembrane region" description="Helical" evidence="5">
    <location>
        <begin position="248"/>
        <end position="269"/>
    </location>
</feature>
<accession>K8F064</accession>
<dbReference type="Proteomes" id="UP000198341">
    <property type="component" value="Chromosome 10"/>
</dbReference>
<feature type="transmembrane region" description="Helical" evidence="5">
    <location>
        <begin position="118"/>
        <end position="140"/>
    </location>
</feature>
<feature type="transmembrane region" description="Helical" evidence="5">
    <location>
        <begin position="208"/>
        <end position="228"/>
    </location>
</feature>
<evidence type="ECO:0000313" key="7">
    <source>
        <dbReference type="Proteomes" id="UP000198341"/>
    </source>
</evidence>
<feature type="transmembrane region" description="Helical" evidence="5">
    <location>
        <begin position="30"/>
        <end position="48"/>
    </location>
</feature>
<name>K8F064_9CHLO</name>
<proteinExistence type="predicted"/>
<keyword evidence="4 5" id="KW-0472">Membrane</keyword>
<evidence type="ECO:0000256" key="5">
    <source>
        <dbReference type="SAM" id="Phobius"/>
    </source>
</evidence>
<comment type="subcellular location">
    <subcellularLocation>
        <location evidence="1">Membrane</location>
        <topology evidence="1">Multi-pass membrane protein</topology>
    </subcellularLocation>
</comment>
<reference evidence="6 7" key="1">
    <citation type="submission" date="2011-10" db="EMBL/GenBank/DDBJ databases">
        <authorList>
            <person name="Genoscope - CEA"/>
        </authorList>
    </citation>
    <scope>NUCLEOTIDE SEQUENCE [LARGE SCALE GENOMIC DNA]</scope>
    <source>
        <strain evidence="6 7">RCC 1105</strain>
    </source>
</reference>
<evidence type="ECO:0000256" key="2">
    <source>
        <dbReference type="ARBA" id="ARBA00022692"/>
    </source>
</evidence>
<evidence type="ECO:0000256" key="3">
    <source>
        <dbReference type="ARBA" id="ARBA00022989"/>
    </source>
</evidence>